<evidence type="ECO:0000313" key="2">
    <source>
        <dbReference type="Proteomes" id="UP000789396"/>
    </source>
</evidence>
<dbReference type="AlphaFoldDB" id="A0A9N9AIG8"/>
<organism evidence="1 2">
    <name type="scientific">Racocetra fulgida</name>
    <dbReference type="NCBI Taxonomy" id="60492"/>
    <lineage>
        <taxon>Eukaryota</taxon>
        <taxon>Fungi</taxon>
        <taxon>Fungi incertae sedis</taxon>
        <taxon>Mucoromycota</taxon>
        <taxon>Glomeromycotina</taxon>
        <taxon>Glomeromycetes</taxon>
        <taxon>Diversisporales</taxon>
        <taxon>Gigasporaceae</taxon>
        <taxon>Racocetra</taxon>
    </lineage>
</organism>
<dbReference type="OrthoDB" id="3184331at2759"/>
<accession>A0A9N9AIG8</accession>
<name>A0A9N9AIG8_9GLOM</name>
<feature type="non-terminal residue" evidence="1">
    <location>
        <position position="1"/>
    </location>
</feature>
<dbReference type="Proteomes" id="UP000789396">
    <property type="component" value="Unassembled WGS sequence"/>
</dbReference>
<reference evidence="1" key="1">
    <citation type="submission" date="2021-06" db="EMBL/GenBank/DDBJ databases">
        <authorList>
            <person name="Kallberg Y."/>
            <person name="Tangrot J."/>
            <person name="Rosling A."/>
        </authorList>
    </citation>
    <scope>NUCLEOTIDE SEQUENCE</scope>
    <source>
        <strain evidence="1">IN212</strain>
    </source>
</reference>
<evidence type="ECO:0000313" key="1">
    <source>
        <dbReference type="EMBL" id="CAG8533813.1"/>
    </source>
</evidence>
<keyword evidence="2" id="KW-1185">Reference proteome</keyword>
<gene>
    <name evidence="1" type="ORF">RFULGI_LOCUS3912</name>
</gene>
<sequence>AVDFSNVPTPVPHVKPVQPHMVEIFEGARTRRNHRLLQRKEIILKELSTHPEEFEQTHHNLNGDGHASHVSMITNFIIGFVC</sequence>
<dbReference type="EMBL" id="CAJVPZ010003665">
    <property type="protein sequence ID" value="CAG8533813.1"/>
    <property type="molecule type" value="Genomic_DNA"/>
</dbReference>
<comment type="caution">
    <text evidence="1">The sequence shown here is derived from an EMBL/GenBank/DDBJ whole genome shotgun (WGS) entry which is preliminary data.</text>
</comment>
<proteinExistence type="predicted"/>
<protein>
    <submittedName>
        <fullName evidence="1">1430_t:CDS:1</fullName>
    </submittedName>
</protein>